<organism evidence="1 2">
    <name type="scientific">Vallitalea maricola</name>
    <dbReference type="NCBI Taxonomy" id="3074433"/>
    <lineage>
        <taxon>Bacteria</taxon>
        <taxon>Bacillati</taxon>
        <taxon>Bacillota</taxon>
        <taxon>Clostridia</taxon>
        <taxon>Lachnospirales</taxon>
        <taxon>Vallitaleaceae</taxon>
        <taxon>Vallitalea</taxon>
    </lineage>
</organism>
<proteinExistence type="predicted"/>
<sequence length="105" mass="12537">MKNDNREFKILARKKYWIIIFSISFVLVLLLTVMELIIGNEVMIQEKLYMFISLVFCIFIITLLVSLIRYTIRDFRESNKKGKLFIVILLILFTLKAIMEILKSR</sequence>
<evidence type="ECO:0000313" key="1">
    <source>
        <dbReference type="EMBL" id="GMQ61003.1"/>
    </source>
</evidence>
<protein>
    <submittedName>
        <fullName evidence="1">Uncharacterized protein</fullName>
    </submittedName>
</protein>
<accession>A0ACB5UGG0</accession>
<evidence type="ECO:0000313" key="2">
    <source>
        <dbReference type="Proteomes" id="UP001374599"/>
    </source>
</evidence>
<gene>
    <name evidence="1" type="ORF">AN2V17_02310</name>
</gene>
<dbReference type="EMBL" id="BTPU01000003">
    <property type="protein sequence ID" value="GMQ61003.1"/>
    <property type="molecule type" value="Genomic_DNA"/>
</dbReference>
<keyword evidence="2" id="KW-1185">Reference proteome</keyword>
<comment type="caution">
    <text evidence="1">The sequence shown here is derived from an EMBL/GenBank/DDBJ whole genome shotgun (WGS) entry which is preliminary data.</text>
</comment>
<dbReference type="Proteomes" id="UP001374599">
    <property type="component" value="Unassembled WGS sequence"/>
</dbReference>
<reference evidence="1" key="1">
    <citation type="submission" date="2023-09" db="EMBL/GenBank/DDBJ databases">
        <title>Vallitalea sediminicola and Vallitalea maricola sp. nov., anaerobic bacteria isolated from marine sediment.</title>
        <authorList>
            <person name="Hirano S."/>
            <person name="Maeda A."/>
            <person name="Terahara T."/>
            <person name="Mori K."/>
            <person name="Hamada M."/>
            <person name="Matsumoto R."/>
            <person name="Kobayashi T."/>
        </authorList>
    </citation>
    <scope>NUCLEOTIDE SEQUENCE</scope>
    <source>
        <strain evidence="1">AN17-2</strain>
    </source>
</reference>
<name>A0ACB5UGG0_9FIRM</name>